<accession>B9M2X2</accession>
<dbReference type="STRING" id="316067.Geob_2975"/>
<dbReference type="GO" id="GO:0071555">
    <property type="term" value="P:cell wall organization"/>
    <property type="evidence" value="ECO:0007669"/>
    <property type="project" value="UniProtKB-KW"/>
</dbReference>
<dbReference type="RefSeq" id="WP_012648046.1">
    <property type="nucleotide sequence ID" value="NC_011979.1"/>
</dbReference>
<keyword evidence="3" id="KW-0133">Cell shape</keyword>
<name>B9M2X2_GEODF</name>
<dbReference type="HOGENOM" id="CLU_042156_0_0_7"/>
<keyword evidence="5" id="KW-0012">Acyltransferase</keyword>
<evidence type="ECO:0000256" key="3">
    <source>
        <dbReference type="ARBA" id="ARBA00022960"/>
    </source>
</evidence>
<dbReference type="Gene3D" id="3.40.630.30">
    <property type="match status" value="1"/>
</dbReference>
<gene>
    <name evidence="8" type="ordered locus">Geob_2975</name>
</gene>
<dbReference type="PANTHER" id="PTHR36174">
    <property type="entry name" value="LIPID II:GLYCINE GLYCYLTRANSFERASE"/>
    <property type="match status" value="1"/>
</dbReference>
<dbReference type="InterPro" id="IPR017469">
    <property type="entry name" value="PEP-CTERM_FemAB-rel"/>
</dbReference>
<dbReference type="PANTHER" id="PTHR36174:SF1">
    <property type="entry name" value="LIPID II:GLYCINE GLYCYLTRANSFERASE"/>
    <property type="match status" value="1"/>
</dbReference>
<keyword evidence="4" id="KW-0573">Peptidoglycan synthesis</keyword>
<reference evidence="8 9" key="1">
    <citation type="submission" date="2009-01" db="EMBL/GenBank/DDBJ databases">
        <title>Complete sequence of Geobacter sp. FRC-32.</title>
        <authorList>
            <consortium name="US DOE Joint Genome Institute"/>
            <person name="Lucas S."/>
            <person name="Copeland A."/>
            <person name="Lapidus A."/>
            <person name="Glavina del Rio T."/>
            <person name="Dalin E."/>
            <person name="Tice H."/>
            <person name="Bruce D."/>
            <person name="Goodwin L."/>
            <person name="Pitluck S."/>
            <person name="Saunders E."/>
            <person name="Brettin T."/>
            <person name="Detter J.C."/>
            <person name="Han C."/>
            <person name="Larimer F."/>
            <person name="Land M."/>
            <person name="Hauser L."/>
            <person name="Kyrpides N."/>
            <person name="Ovchinnikova G."/>
            <person name="Kostka J."/>
            <person name="Richardson P."/>
        </authorList>
    </citation>
    <scope>NUCLEOTIDE SEQUENCE [LARGE SCALE GENOMIC DNA]</scope>
    <source>
        <strain evidence="9">DSM 22248 / JCM 15807 / FRC-32</strain>
    </source>
</reference>
<dbReference type="NCBIfam" id="TIGR03019">
    <property type="entry name" value="pepcterm_femAB"/>
    <property type="match status" value="1"/>
</dbReference>
<sequence length="344" mass="39630">MPISVDLITNSDSAWDAYVLGHDEGTCYHQYGWKEVIEKSFGHEAYFLAARGDSGKVCGVLPLVKMQSALFGRYLVSVPFCNYGGVLCDDTTVERLLINRAKAMREELEVTHVELRHLDKCLKGMATRSHKVTMILTLQENEAAQWKILDTKVRNQIRKAEKSRLKVITGHVELLDPFYRVFCRNMRDLGTPVYGKEFFRNIMETFPRTTKIVSVLLDGTTVASGIMMWFRDTVEVPWASSIKEYRNLCPNNLLYWEAIRCALKMRARRFDFGRSTPGEGTYRFKKQWGAEAVPLYWQYLIEEGTRLPQLNPSNPKYRTMIKVWQRLPLAVANYVGPKIVRGIP</sequence>
<proteinExistence type="inferred from homology"/>
<evidence type="ECO:0000256" key="5">
    <source>
        <dbReference type="ARBA" id="ARBA00023315"/>
    </source>
</evidence>
<dbReference type="SUPFAM" id="SSF55729">
    <property type="entry name" value="Acyl-CoA N-acyltransferases (Nat)"/>
    <property type="match status" value="2"/>
</dbReference>
<dbReference type="InterPro" id="IPR003447">
    <property type="entry name" value="FEMABX"/>
</dbReference>
<dbReference type="OrthoDB" id="9773932at2"/>
<feature type="domain" description="BioF2-like acetyltransferase" evidence="7">
    <location>
        <begin position="152"/>
        <end position="286"/>
    </location>
</feature>
<dbReference type="PROSITE" id="PS51191">
    <property type="entry name" value="FEMABX"/>
    <property type="match status" value="1"/>
</dbReference>
<evidence type="ECO:0000256" key="1">
    <source>
        <dbReference type="ARBA" id="ARBA00009943"/>
    </source>
</evidence>
<dbReference type="GO" id="GO:0016755">
    <property type="term" value="F:aminoacyltransferase activity"/>
    <property type="evidence" value="ECO:0007669"/>
    <property type="project" value="InterPro"/>
</dbReference>
<dbReference type="eggNOG" id="COG3146">
    <property type="taxonomic scope" value="Bacteria"/>
</dbReference>
<evidence type="ECO:0000256" key="2">
    <source>
        <dbReference type="ARBA" id="ARBA00022679"/>
    </source>
</evidence>
<dbReference type="InterPro" id="IPR050644">
    <property type="entry name" value="PG_Glycine_Bridge_Synth"/>
</dbReference>
<protein>
    <submittedName>
        <fullName evidence="8">FemAB superfamily protein</fullName>
    </submittedName>
</protein>
<evidence type="ECO:0000313" key="8">
    <source>
        <dbReference type="EMBL" id="ACM21318.1"/>
    </source>
</evidence>
<keyword evidence="6" id="KW-0961">Cell wall biogenesis/degradation</keyword>
<dbReference type="InterPro" id="IPR038740">
    <property type="entry name" value="BioF2-like_GNAT_dom"/>
</dbReference>
<dbReference type="EMBL" id="CP001390">
    <property type="protein sequence ID" value="ACM21318.1"/>
    <property type="molecule type" value="Genomic_DNA"/>
</dbReference>
<dbReference type="Proteomes" id="UP000007721">
    <property type="component" value="Chromosome"/>
</dbReference>
<evidence type="ECO:0000256" key="6">
    <source>
        <dbReference type="ARBA" id="ARBA00023316"/>
    </source>
</evidence>
<evidence type="ECO:0000256" key="4">
    <source>
        <dbReference type="ARBA" id="ARBA00022984"/>
    </source>
</evidence>
<dbReference type="GO" id="GO:0009252">
    <property type="term" value="P:peptidoglycan biosynthetic process"/>
    <property type="evidence" value="ECO:0007669"/>
    <property type="project" value="UniProtKB-KW"/>
</dbReference>
<dbReference type="GO" id="GO:0008360">
    <property type="term" value="P:regulation of cell shape"/>
    <property type="evidence" value="ECO:0007669"/>
    <property type="project" value="UniProtKB-KW"/>
</dbReference>
<evidence type="ECO:0000313" key="9">
    <source>
        <dbReference type="Proteomes" id="UP000007721"/>
    </source>
</evidence>
<keyword evidence="9" id="KW-1185">Reference proteome</keyword>
<keyword evidence="2" id="KW-0808">Transferase</keyword>
<dbReference type="KEGG" id="geo:Geob_2975"/>
<dbReference type="AlphaFoldDB" id="B9M2X2"/>
<evidence type="ECO:0000259" key="7">
    <source>
        <dbReference type="Pfam" id="PF13480"/>
    </source>
</evidence>
<dbReference type="Pfam" id="PF13480">
    <property type="entry name" value="Acetyltransf_6"/>
    <property type="match status" value="1"/>
</dbReference>
<comment type="similarity">
    <text evidence="1">Belongs to the FemABX family.</text>
</comment>
<organism evidence="8 9">
    <name type="scientific">Geotalea daltonii (strain DSM 22248 / JCM 15807 / FRC-32)</name>
    <name type="common">Geobacter daltonii</name>
    <dbReference type="NCBI Taxonomy" id="316067"/>
    <lineage>
        <taxon>Bacteria</taxon>
        <taxon>Pseudomonadati</taxon>
        <taxon>Thermodesulfobacteriota</taxon>
        <taxon>Desulfuromonadia</taxon>
        <taxon>Geobacterales</taxon>
        <taxon>Geobacteraceae</taxon>
        <taxon>Geotalea</taxon>
    </lineage>
</organism>
<dbReference type="InterPro" id="IPR016181">
    <property type="entry name" value="Acyl_CoA_acyltransferase"/>
</dbReference>